<protein>
    <submittedName>
        <fullName evidence="2">Uncharacterized protein</fullName>
    </submittedName>
</protein>
<feature type="compositionally biased region" description="Basic and acidic residues" evidence="1">
    <location>
        <begin position="189"/>
        <end position="237"/>
    </location>
</feature>
<organism evidence="2 3">
    <name type="scientific">Nocardia pseudobrasiliensis</name>
    <dbReference type="NCBI Taxonomy" id="45979"/>
    <lineage>
        <taxon>Bacteria</taxon>
        <taxon>Bacillati</taxon>
        <taxon>Actinomycetota</taxon>
        <taxon>Actinomycetes</taxon>
        <taxon>Mycobacteriales</taxon>
        <taxon>Nocardiaceae</taxon>
        <taxon>Nocardia</taxon>
    </lineage>
</organism>
<evidence type="ECO:0000313" key="2">
    <source>
        <dbReference type="EMBL" id="RDI63904.1"/>
    </source>
</evidence>
<dbReference type="EMBL" id="QQBC01000009">
    <property type="protein sequence ID" value="RDI63904.1"/>
    <property type="molecule type" value="Genomic_DNA"/>
</dbReference>
<gene>
    <name evidence="2" type="ORF">DFR76_109244</name>
</gene>
<dbReference type="Proteomes" id="UP000254869">
    <property type="component" value="Unassembled WGS sequence"/>
</dbReference>
<name>A0A370I3L3_9NOCA</name>
<reference evidence="2 3" key="1">
    <citation type="submission" date="2018-07" db="EMBL/GenBank/DDBJ databases">
        <title>Genomic Encyclopedia of Type Strains, Phase IV (KMG-IV): sequencing the most valuable type-strain genomes for metagenomic binning, comparative biology and taxonomic classification.</title>
        <authorList>
            <person name="Goeker M."/>
        </authorList>
    </citation>
    <scope>NUCLEOTIDE SEQUENCE [LARGE SCALE GENOMIC DNA]</scope>
    <source>
        <strain evidence="2 3">DSM 44290</strain>
    </source>
</reference>
<proteinExistence type="predicted"/>
<dbReference type="AlphaFoldDB" id="A0A370I3L3"/>
<accession>A0A370I3L3</accession>
<evidence type="ECO:0000313" key="3">
    <source>
        <dbReference type="Proteomes" id="UP000254869"/>
    </source>
</evidence>
<sequence>MVEGGVEIACEDSDRAVGGGSLLAVEALSPGFGGLVAVGSRGVDRFDEDAVLGQLRDGLPETPGVVALARVAQREAGEDAGAARARCGIADAIGEMPGQSCRELRCEFLYRNDIRVLGQPREAVHIGPAQTHVHRHDAQLWAVRAVEGIAVGEPAWGDADRERGGGQGGDDGRIALPQNNGQNQRQNRKCRDIRGEGDQLHHGEPRIEAGDPDQRPDRHWYNGCPRQDRLPPHRIEPSRANPAGMWPSGGDRAMISCG</sequence>
<evidence type="ECO:0000256" key="1">
    <source>
        <dbReference type="SAM" id="MobiDB-lite"/>
    </source>
</evidence>
<dbReference type="STRING" id="1210086.GCA_001613105_05432"/>
<comment type="caution">
    <text evidence="2">The sequence shown here is derived from an EMBL/GenBank/DDBJ whole genome shotgun (WGS) entry which is preliminary data.</text>
</comment>
<keyword evidence="3" id="KW-1185">Reference proteome</keyword>
<feature type="region of interest" description="Disordered" evidence="1">
    <location>
        <begin position="154"/>
        <end position="250"/>
    </location>
</feature>